<dbReference type="EMBL" id="DSVI01000018">
    <property type="protein sequence ID" value="HGT48632.1"/>
    <property type="molecule type" value="Genomic_DNA"/>
</dbReference>
<keyword evidence="1 3" id="KW-0547">Nucleotide-binding</keyword>
<evidence type="ECO:0000313" key="4">
    <source>
        <dbReference type="EMBL" id="HGT48632.1"/>
    </source>
</evidence>
<reference evidence="4" key="1">
    <citation type="journal article" date="2020" name="mSystems">
        <title>Genome- and Community-Level Interaction Insights into Carbon Utilization and Element Cycling Functions of Hydrothermarchaeota in Hydrothermal Sediment.</title>
        <authorList>
            <person name="Zhou Z."/>
            <person name="Liu Y."/>
            <person name="Xu W."/>
            <person name="Pan J."/>
            <person name="Luo Z.H."/>
            <person name="Li M."/>
        </authorList>
    </citation>
    <scope>NUCLEOTIDE SEQUENCE [LARGE SCALE GENOMIC DNA]</scope>
    <source>
        <strain evidence="4">SpSt-500</strain>
    </source>
</reference>
<evidence type="ECO:0000256" key="3">
    <source>
        <dbReference type="HAMAP-Rule" id="MF_00632"/>
    </source>
</evidence>
<dbReference type="InterPro" id="IPR036183">
    <property type="entry name" value="YajQ-like_sf"/>
</dbReference>
<dbReference type="InterPro" id="IPR007551">
    <property type="entry name" value="YajQ/Smlt4090-like"/>
</dbReference>
<gene>
    <name evidence="4" type="ORF">ENS56_11390</name>
</gene>
<dbReference type="InterPro" id="IPR035570">
    <property type="entry name" value="UPF0234_N"/>
</dbReference>
<dbReference type="SUPFAM" id="SSF89963">
    <property type="entry name" value="YajQ-like"/>
    <property type="match status" value="2"/>
</dbReference>
<dbReference type="CDD" id="cd11740">
    <property type="entry name" value="YajQ_like"/>
    <property type="match status" value="1"/>
</dbReference>
<comment type="caution">
    <text evidence="4">The sequence shown here is derived from an EMBL/GenBank/DDBJ whole genome shotgun (WGS) entry which is preliminary data.</text>
</comment>
<evidence type="ECO:0000256" key="1">
    <source>
        <dbReference type="ARBA" id="ARBA00022741"/>
    </source>
</evidence>
<evidence type="ECO:0000256" key="2">
    <source>
        <dbReference type="ARBA" id="ARBA00093450"/>
    </source>
</evidence>
<dbReference type="InterPro" id="IPR035571">
    <property type="entry name" value="UPF0234-like_C"/>
</dbReference>
<proteinExistence type="inferred from homology"/>
<dbReference type="PANTHER" id="PTHR30476:SF0">
    <property type="entry name" value="UPF0234 PROTEIN YAJQ"/>
    <property type="match status" value="1"/>
</dbReference>
<dbReference type="GO" id="GO:0005829">
    <property type="term" value="C:cytosol"/>
    <property type="evidence" value="ECO:0007669"/>
    <property type="project" value="TreeGrafter"/>
</dbReference>
<organism evidence="4">
    <name type="scientific">Ignavibacterium album</name>
    <dbReference type="NCBI Taxonomy" id="591197"/>
    <lineage>
        <taxon>Bacteria</taxon>
        <taxon>Pseudomonadati</taxon>
        <taxon>Ignavibacteriota</taxon>
        <taxon>Ignavibacteria</taxon>
        <taxon>Ignavibacteriales</taxon>
        <taxon>Ignavibacteriaceae</taxon>
        <taxon>Ignavibacterium</taxon>
    </lineage>
</organism>
<comment type="similarity">
    <text evidence="2 3">Belongs to the YajQ family.</text>
</comment>
<accession>A0A832DJL0</accession>
<dbReference type="AlphaFoldDB" id="A0A832DJL0"/>
<dbReference type="Gene3D" id="3.30.70.860">
    <property type="match status" value="1"/>
</dbReference>
<dbReference type="Pfam" id="PF04461">
    <property type="entry name" value="YajQ"/>
    <property type="match status" value="1"/>
</dbReference>
<dbReference type="HAMAP" id="MF_00632">
    <property type="entry name" value="UPF0234"/>
    <property type="match status" value="1"/>
</dbReference>
<name>A0A832DJL0_9BACT</name>
<comment type="function">
    <text evidence="3">Nucleotide-binding protein.</text>
</comment>
<protein>
    <recommendedName>
        <fullName evidence="3">Nucleotide-binding protein ENS56_11390</fullName>
    </recommendedName>
</protein>
<sequence>MAQNHSFDIVSEIDMQEVDNAINQALKEIHQRYDLKDSNTTIELNKKDKLLTINTKDDYSLKQSIDILQTKFIRRGISIKALKLNEPEQAAGGRLKQIINLQSGISKDNAKKIVNMIKDSKLKVNAQIQDEQVRVTGPKIDDLQAVIKMIKEADLDFPTQFVNMK</sequence>
<dbReference type="Gene3D" id="3.30.70.990">
    <property type="entry name" value="YajQ-like, domain 2"/>
    <property type="match status" value="1"/>
</dbReference>
<dbReference type="GO" id="GO:0000166">
    <property type="term" value="F:nucleotide binding"/>
    <property type="evidence" value="ECO:0007669"/>
    <property type="project" value="UniProtKB-UniRule"/>
</dbReference>
<dbReference type="PANTHER" id="PTHR30476">
    <property type="entry name" value="UPF0234 PROTEIN YAJQ"/>
    <property type="match status" value="1"/>
</dbReference>
<dbReference type="NCBIfam" id="NF003819">
    <property type="entry name" value="PRK05412.1"/>
    <property type="match status" value="1"/>
</dbReference>